<reference evidence="2 3" key="1">
    <citation type="submission" date="2018-10" db="EMBL/GenBank/DDBJ databases">
        <title>Fifty Aureobasidium pullulans genomes reveal a recombining polyextremotolerant generalist.</title>
        <authorList>
            <person name="Gostincar C."/>
            <person name="Turk M."/>
            <person name="Zajc J."/>
            <person name="Gunde-Cimerman N."/>
        </authorList>
    </citation>
    <scope>NUCLEOTIDE SEQUENCE [LARGE SCALE GENOMIC DNA]</scope>
    <source>
        <strain evidence="2 3">EXF-3403</strain>
    </source>
</reference>
<sequence length="633" mass="65266">MVKTTSKGRRLLKHKAGSLYNLAKTCLGPDREQLSGTGLGDVLFKDIQSATASDSTYNSGGTISVNGYPVTIPQNLQIQFPAAFAPFGKFASTGGFVGHEVSVTGNVVNGKAIAGLVQISEHLLQASSGTVESIDFATGTMKIKGGPTIRINDPNAVYSVGYTKSGFYTADDENPSITAFSGFPMCIPRSSSDPLCPSSNRPAGRSTFAAPDPLKMAPFQVGDYLEYSGINDGGTIVCYAIVAPNVQITTSGAPTYIRIEDAIIGIYDGGATSEFGDSRFIGYTSDPNAGISVSAIDVDPCTGEETERSVGAASYKAGDARNKFTWRAGTTTSSKYTREYVIRASTGEKLTDNKINAGRYVQPVLEFLFPEPNVPGIVPPVNDFSNMPFLAQGLGRDEAGNLWGQLNPWPGAGAPATTSCGPYTPPTPTSSAASSTATNADPPGTATSIPTIAVGGTQTTRPGVQVKLGFNVTNKADFTANDLTYSWTQIGGPSVTLSSDSAATPSFTAPAGTAKATYIFNIKASSASAGTSGNANVTVVSDPAVADVVTIDSYTYNSSGGGSVSVTASTNIVGYNANLKLYLTNTATGTATAMTYNGGGKYSVNLPKTKKPANGITVVSDGKGSKSLTATTA</sequence>
<dbReference type="Gene3D" id="2.60.40.3010">
    <property type="match status" value="1"/>
</dbReference>
<accession>A0A4S9Y5R9</accession>
<feature type="compositionally biased region" description="Polar residues" evidence="1">
    <location>
        <begin position="445"/>
        <end position="457"/>
    </location>
</feature>
<dbReference type="Proteomes" id="UP000310039">
    <property type="component" value="Unassembled WGS sequence"/>
</dbReference>
<proteinExistence type="predicted"/>
<dbReference type="AlphaFoldDB" id="A0A4S9Y5R9"/>
<evidence type="ECO:0000313" key="2">
    <source>
        <dbReference type="EMBL" id="THZ86483.1"/>
    </source>
</evidence>
<name>A0A4S9Y5R9_AURPU</name>
<gene>
    <name evidence="2" type="ORF">D6C84_02485</name>
</gene>
<evidence type="ECO:0000256" key="1">
    <source>
        <dbReference type="SAM" id="MobiDB-lite"/>
    </source>
</evidence>
<feature type="region of interest" description="Disordered" evidence="1">
    <location>
        <begin position="413"/>
        <end position="457"/>
    </location>
</feature>
<evidence type="ECO:0000313" key="3">
    <source>
        <dbReference type="Proteomes" id="UP000310039"/>
    </source>
</evidence>
<feature type="compositionally biased region" description="Low complexity" evidence="1">
    <location>
        <begin position="429"/>
        <end position="443"/>
    </location>
</feature>
<protein>
    <submittedName>
        <fullName evidence="2">Uncharacterized protein</fullName>
    </submittedName>
</protein>
<organism evidence="2 3">
    <name type="scientific">Aureobasidium pullulans</name>
    <name type="common">Black yeast</name>
    <name type="synonym">Pullularia pullulans</name>
    <dbReference type="NCBI Taxonomy" id="5580"/>
    <lineage>
        <taxon>Eukaryota</taxon>
        <taxon>Fungi</taxon>
        <taxon>Dikarya</taxon>
        <taxon>Ascomycota</taxon>
        <taxon>Pezizomycotina</taxon>
        <taxon>Dothideomycetes</taxon>
        <taxon>Dothideomycetidae</taxon>
        <taxon>Dothideales</taxon>
        <taxon>Saccotheciaceae</taxon>
        <taxon>Aureobasidium</taxon>
    </lineage>
</organism>
<comment type="caution">
    <text evidence="2">The sequence shown here is derived from an EMBL/GenBank/DDBJ whole genome shotgun (WGS) entry which is preliminary data.</text>
</comment>
<dbReference type="EMBL" id="QZBT01000022">
    <property type="protein sequence ID" value="THZ86483.1"/>
    <property type="molecule type" value="Genomic_DNA"/>
</dbReference>
<dbReference type="Pfam" id="PF22352">
    <property type="entry name" value="K319L-like_PKD"/>
    <property type="match status" value="1"/>
</dbReference>